<reference evidence="1 2" key="1">
    <citation type="journal article" date="2018" name="Microb. Genom.">
        <title>Expanding an expanded genome: long-read sequencing of Trypanosoma cruzi.</title>
        <authorList>
            <person name="Berna L."/>
            <person name="Rodriguez M."/>
            <person name="Chiribao M.L."/>
            <person name="Parodi-Talice A."/>
            <person name="Pita S."/>
            <person name="Rijo G."/>
            <person name="Alvarez-Valin F."/>
            <person name="Robello C."/>
        </authorList>
    </citation>
    <scope>NUCLEOTIDE SEQUENCE [LARGE SCALE GENOMIC DNA]</scope>
    <source>
        <strain evidence="1 2">TCC</strain>
    </source>
</reference>
<dbReference type="VEuPathDB" id="TriTrypDB:TCSYLVIO_008156"/>
<accession>A0A2V2WX46</accession>
<protein>
    <submittedName>
        <fullName evidence="1">Uncharacterized protein</fullName>
    </submittedName>
</protein>
<dbReference type="VEuPathDB" id="TriTrypDB:Tc_MARK_2362"/>
<dbReference type="EMBL" id="PRFC01000046">
    <property type="protein sequence ID" value="PWV13037.1"/>
    <property type="molecule type" value="Genomic_DNA"/>
</dbReference>
<evidence type="ECO:0000313" key="2">
    <source>
        <dbReference type="Proteomes" id="UP000246078"/>
    </source>
</evidence>
<dbReference type="SMR" id="A0A2V2WX46"/>
<dbReference type="VEuPathDB" id="TriTrypDB:TCDM_11698"/>
<dbReference type="AlphaFoldDB" id="A0A2V2WX46"/>
<organism evidence="1 2">
    <name type="scientific">Trypanosoma cruzi</name>
    <dbReference type="NCBI Taxonomy" id="5693"/>
    <lineage>
        <taxon>Eukaryota</taxon>
        <taxon>Discoba</taxon>
        <taxon>Euglenozoa</taxon>
        <taxon>Kinetoplastea</taxon>
        <taxon>Metakinetoplastina</taxon>
        <taxon>Trypanosomatida</taxon>
        <taxon>Trypanosomatidae</taxon>
        <taxon>Trypanosoma</taxon>
        <taxon>Schizotrypanum</taxon>
    </lineage>
</organism>
<dbReference type="Proteomes" id="UP000246078">
    <property type="component" value="Unassembled WGS sequence"/>
</dbReference>
<dbReference type="VEuPathDB" id="TriTrypDB:TcCLB.507971.29"/>
<sequence length="151" mass="17062">MTLDTKGMGISPDPHRRRMPWTAEKKRVPGVVHSSREKMVLDGARRVDVDCVDRASQVYPLEALPATVASYEYNTFRGKNIFELASQAELNALRQWVYCKEWQEGTHDENATRTAIHFHRHGSNAASCYYTTSHGETTTQPAPIRLADFPG</sequence>
<evidence type="ECO:0000313" key="1">
    <source>
        <dbReference type="EMBL" id="PWV13037.1"/>
    </source>
</evidence>
<dbReference type="VEuPathDB" id="TriTrypDB:C3747_46g228"/>
<dbReference type="VEuPathDB" id="TriTrypDB:TcBrA4_0096040"/>
<comment type="caution">
    <text evidence="1">The sequence shown here is derived from an EMBL/GenBank/DDBJ whole genome shotgun (WGS) entry which is preliminary data.</text>
</comment>
<dbReference type="VEuPathDB" id="TriTrypDB:TcCL_ESM05059"/>
<dbReference type="VEuPathDB" id="TriTrypDB:TcYC6_0036940"/>
<dbReference type="VEuPathDB" id="TriTrypDB:TcCLB.511553.80"/>
<dbReference type="VEuPathDB" id="TriTrypDB:ECC02_004478"/>
<dbReference type="VEuPathDB" id="TriTrypDB:BCY84_01934"/>
<gene>
    <name evidence="1" type="ORF">C3747_46g228</name>
</gene>
<name>A0A2V2WX46_TRYCR</name>
<proteinExistence type="predicted"/>
<dbReference type="VEuPathDB" id="TriTrypDB:C4B63_24g257"/>
<dbReference type="VEuPathDB" id="TriTrypDB:TcG_10894"/>